<keyword evidence="3" id="KW-1185">Reference proteome</keyword>
<protein>
    <submittedName>
        <fullName evidence="2">Uncharacterized protein</fullName>
    </submittedName>
</protein>
<comment type="caution">
    <text evidence="2">The sequence shown here is derived from an EMBL/GenBank/DDBJ whole genome shotgun (WGS) entry which is preliminary data.</text>
</comment>
<proteinExistence type="predicted"/>
<evidence type="ECO:0000256" key="1">
    <source>
        <dbReference type="SAM" id="SignalP"/>
    </source>
</evidence>
<dbReference type="EMBL" id="JBDGHN010000007">
    <property type="protein sequence ID" value="MEN2752337.1"/>
    <property type="molecule type" value="Genomic_DNA"/>
</dbReference>
<reference evidence="2 3" key="1">
    <citation type="submission" date="2024-05" db="EMBL/GenBank/DDBJ databases">
        <authorList>
            <person name="Kim H.-Y."/>
            <person name="Kim E."/>
            <person name="Cai Y."/>
            <person name="Yang S.-M."/>
            <person name="Lee W."/>
        </authorList>
    </citation>
    <scope>NUCLEOTIDE SEQUENCE [LARGE SCALE GENOMIC DNA]</scope>
    <source>
        <strain evidence="2 3">FBL11</strain>
    </source>
</reference>
<evidence type="ECO:0000313" key="2">
    <source>
        <dbReference type="EMBL" id="MEN2752337.1"/>
    </source>
</evidence>
<name>A0ABU9XAA0_9GAMM</name>
<feature type="signal peptide" evidence="1">
    <location>
        <begin position="1"/>
        <end position="19"/>
    </location>
</feature>
<dbReference type="RefSeq" id="WP_201558898.1">
    <property type="nucleotide sequence ID" value="NZ_JBDGHN010000007.1"/>
</dbReference>
<dbReference type="Proteomes" id="UP001461960">
    <property type="component" value="Unassembled WGS sequence"/>
</dbReference>
<feature type="chain" id="PRO_5046553153" evidence="1">
    <location>
        <begin position="20"/>
        <end position="128"/>
    </location>
</feature>
<sequence length="128" mass="14727">MKVSRLFFALPLLVTTVVANSYVTPDRSGSCYIFKDNKLSKRGICLISAEMSQGHEYRDLSFEGKIYELYFNSNISPITVKLNGVRAKFYYRDSRFYKIISASSLKEGDPPLNCYKTKNLDVCYKDFN</sequence>
<accession>A0ABU9XAA0</accession>
<organism evidence="2 3">
    <name type="scientific">Psychrobacter saeujeotis</name>
    <dbReference type="NCBI Taxonomy" id="3143436"/>
    <lineage>
        <taxon>Bacteria</taxon>
        <taxon>Pseudomonadati</taxon>
        <taxon>Pseudomonadota</taxon>
        <taxon>Gammaproteobacteria</taxon>
        <taxon>Moraxellales</taxon>
        <taxon>Moraxellaceae</taxon>
        <taxon>Psychrobacter</taxon>
    </lineage>
</organism>
<keyword evidence="1" id="KW-0732">Signal</keyword>
<gene>
    <name evidence="2" type="ORF">AAIR29_11930</name>
</gene>
<evidence type="ECO:0000313" key="3">
    <source>
        <dbReference type="Proteomes" id="UP001461960"/>
    </source>
</evidence>